<dbReference type="InterPro" id="IPR012845">
    <property type="entry name" value="RNA_pol_sigma_FliA_WhiG"/>
</dbReference>
<evidence type="ECO:0000256" key="4">
    <source>
        <dbReference type="ARBA" id="ARBA00023163"/>
    </source>
</evidence>
<dbReference type="InterPro" id="IPR007627">
    <property type="entry name" value="RNA_pol_sigma70_r2"/>
</dbReference>
<dbReference type="PANTHER" id="PTHR30385:SF7">
    <property type="entry name" value="RNA POLYMERASE SIGMA FACTOR FLIA"/>
    <property type="match status" value="1"/>
</dbReference>
<organism evidence="9">
    <name type="scientific">uncultured bacterium 10</name>
    <dbReference type="NCBI Taxonomy" id="1136411"/>
    <lineage>
        <taxon>Bacteria</taxon>
        <taxon>environmental samples</taxon>
    </lineage>
</organism>
<dbReference type="Pfam" id="PF04542">
    <property type="entry name" value="Sigma70_r2"/>
    <property type="match status" value="1"/>
</dbReference>
<dbReference type="NCBIfam" id="NF005413">
    <property type="entry name" value="PRK06986.1"/>
    <property type="match status" value="1"/>
</dbReference>
<comment type="function">
    <text evidence="5">Sigma factors are initiation factors that promote the attachment of RNA polymerase to specific initiation sites and are then released.</text>
</comment>
<name>H9CY12_9BACT</name>
<dbReference type="Pfam" id="PF04539">
    <property type="entry name" value="Sigma70_r3"/>
    <property type="match status" value="1"/>
</dbReference>
<dbReference type="CDD" id="cd06171">
    <property type="entry name" value="Sigma70_r4"/>
    <property type="match status" value="1"/>
</dbReference>
<dbReference type="NCBIfam" id="NF004935">
    <property type="entry name" value="PRK06288.1"/>
    <property type="match status" value="1"/>
</dbReference>
<evidence type="ECO:0000259" key="8">
    <source>
        <dbReference type="PROSITE" id="PS00716"/>
    </source>
</evidence>
<comment type="similarity">
    <text evidence="5">Belongs to the sigma-70 factor family.</text>
</comment>
<keyword evidence="1 5" id="KW-0805">Transcription regulation</keyword>
<dbReference type="EMBL" id="JQ430657">
    <property type="protein sequence ID" value="AFD03110.1"/>
    <property type="molecule type" value="Genomic_DNA"/>
</dbReference>
<protein>
    <recommendedName>
        <fullName evidence="5">RNA polymerase sigma factor</fullName>
    </recommendedName>
</protein>
<feature type="domain" description="RNA polymerase sigma-70" evidence="7">
    <location>
        <begin position="84"/>
        <end position="97"/>
    </location>
</feature>
<dbReference type="PROSITE" id="PS00715">
    <property type="entry name" value="SIGMA70_1"/>
    <property type="match status" value="1"/>
</dbReference>
<evidence type="ECO:0000259" key="7">
    <source>
        <dbReference type="PROSITE" id="PS00715"/>
    </source>
</evidence>
<dbReference type="PRINTS" id="PR00046">
    <property type="entry name" value="SIGMA70FCT"/>
</dbReference>
<accession>H9CY12</accession>
<dbReference type="InterPro" id="IPR014284">
    <property type="entry name" value="RNA_pol_sigma-70_dom"/>
</dbReference>
<dbReference type="InterPro" id="IPR007630">
    <property type="entry name" value="RNA_pol_sigma70_r4"/>
</dbReference>
<evidence type="ECO:0000256" key="1">
    <source>
        <dbReference type="ARBA" id="ARBA00023015"/>
    </source>
</evidence>
<evidence type="ECO:0000256" key="2">
    <source>
        <dbReference type="ARBA" id="ARBA00023082"/>
    </source>
</evidence>
<dbReference type="InterPro" id="IPR007624">
    <property type="entry name" value="RNA_pol_sigma70_r3"/>
</dbReference>
<keyword evidence="2 5" id="KW-0731">Sigma factor</keyword>
<dbReference type="Gene3D" id="1.20.140.160">
    <property type="match status" value="1"/>
</dbReference>
<dbReference type="InterPro" id="IPR000943">
    <property type="entry name" value="RNA_pol_sigma70"/>
</dbReference>
<dbReference type="GO" id="GO:0016987">
    <property type="term" value="F:sigma factor activity"/>
    <property type="evidence" value="ECO:0007669"/>
    <property type="project" value="UniProtKB-KW"/>
</dbReference>
<keyword evidence="4 5" id="KW-0804">Transcription</keyword>
<proteinExistence type="inferred from homology"/>
<dbReference type="InterPro" id="IPR013324">
    <property type="entry name" value="RNA_pol_sigma_r3/r4-like"/>
</dbReference>
<evidence type="ECO:0000256" key="6">
    <source>
        <dbReference type="SAM" id="MobiDB-lite"/>
    </source>
</evidence>
<dbReference type="AlphaFoldDB" id="H9CY12"/>
<evidence type="ECO:0000256" key="3">
    <source>
        <dbReference type="ARBA" id="ARBA00023125"/>
    </source>
</evidence>
<feature type="region of interest" description="Disordered" evidence="6">
    <location>
        <begin position="1"/>
        <end position="30"/>
    </location>
</feature>
<feature type="domain" description="RNA polymerase sigma-70" evidence="8">
    <location>
        <begin position="252"/>
        <end position="278"/>
    </location>
</feature>
<dbReference type="GO" id="GO:0003677">
    <property type="term" value="F:DNA binding"/>
    <property type="evidence" value="ECO:0007669"/>
    <property type="project" value="UniProtKB-KW"/>
</dbReference>
<dbReference type="Pfam" id="PF04545">
    <property type="entry name" value="Sigma70_r4"/>
    <property type="match status" value="1"/>
</dbReference>
<dbReference type="PROSITE" id="PS00716">
    <property type="entry name" value="SIGMA70_2"/>
    <property type="match status" value="1"/>
</dbReference>
<dbReference type="PANTHER" id="PTHR30385">
    <property type="entry name" value="SIGMA FACTOR F FLAGELLAR"/>
    <property type="match status" value="1"/>
</dbReference>
<dbReference type="Gene3D" id="1.10.1740.10">
    <property type="match status" value="1"/>
</dbReference>
<dbReference type="NCBIfam" id="TIGR02937">
    <property type="entry name" value="sigma70-ECF"/>
    <property type="match status" value="1"/>
</dbReference>
<dbReference type="SUPFAM" id="SSF88659">
    <property type="entry name" value="Sigma3 and sigma4 domains of RNA polymerase sigma factors"/>
    <property type="match status" value="2"/>
</dbReference>
<evidence type="ECO:0000256" key="5">
    <source>
        <dbReference type="RuleBase" id="RU362124"/>
    </source>
</evidence>
<sequence length="286" mass="32009">MSRRTHEPELSVAPRATTRPSRRPKPSDEEAAEAEAALKEMWVGYKTRADAALRERLILHYTPLVKYVAGRVGVGLPQNIEQADLVSYGIFGLIDAIEKFDLERAIKFETYAISRIRGAIIDELRALDWIPRSVRSKAREVERAYTTLEAELRRTPSEAEVADHLGIALGDLHHIFSQVSYVNVVALDEMLSVGGEKGDKLTLGDTLEDHRAEDPVLAFEGEETKFLLAGAINQLPEREKIVVTLYYYEGLTLAEIGKVLGVTESRICQMHTKAVLQLRAKLTDQD</sequence>
<dbReference type="PIRSF" id="PIRSF000770">
    <property type="entry name" value="RNA_pol_sigma-SigE/K"/>
    <property type="match status" value="1"/>
</dbReference>
<evidence type="ECO:0000313" key="9">
    <source>
        <dbReference type="EMBL" id="AFD03110.1"/>
    </source>
</evidence>
<dbReference type="InterPro" id="IPR013325">
    <property type="entry name" value="RNA_pol_sigma_r2"/>
</dbReference>
<keyword evidence="3 5" id="KW-0238">DNA-binding</keyword>
<dbReference type="GO" id="GO:0003899">
    <property type="term" value="F:DNA-directed RNA polymerase activity"/>
    <property type="evidence" value="ECO:0007669"/>
    <property type="project" value="InterPro"/>
</dbReference>
<dbReference type="GO" id="GO:0006352">
    <property type="term" value="P:DNA-templated transcription initiation"/>
    <property type="evidence" value="ECO:0007669"/>
    <property type="project" value="InterPro"/>
</dbReference>
<dbReference type="NCBIfam" id="TIGR02479">
    <property type="entry name" value="FliA_WhiG"/>
    <property type="match status" value="1"/>
</dbReference>
<reference evidence="9" key="1">
    <citation type="journal article" date="2012" name="Appl. Environ. Microbiol.">
        <title>Metagenomic Analysis of Streptomyces lividans Reveals Host-Dependent Functional Expression.</title>
        <authorList>
            <person name="McMahon M.D."/>
            <person name="Guan C."/>
            <person name="Handelsman J."/>
            <person name="Thomas M.G."/>
        </authorList>
    </citation>
    <scope>NUCLEOTIDE SEQUENCE</scope>
</reference>
<dbReference type="SUPFAM" id="SSF88946">
    <property type="entry name" value="Sigma2 domain of RNA polymerase sigma factors"/>
    <property type="match status" value="1"/>
</dbReference>